<dbReference type="EMBL" id="DPVV01000028">
    <property type="protein sequence ID" value="HCL00945.1"/>
    <property type="molecule type" value="Genomic_DNA"/>
</dbReference>
<organism evidence="2 3">
    <name type="scientific">Lachnoclostridium phytofermentans</name>
    <dbReference type="NCBI Taxonomy" id="66219"/>
    <lineage>
        <taxon>Bacteria</taxon>
        <taxon>Bacillati</taxon>
        <taxon>Bacillota</taxon>
        <taxon>Clostridia</taxon>
        <taxon>Lachnospirales</taxon>
        <taxon>Lachnospiraceae</taxon>
    </lineage>
</organism>
<feature type="transmembrane region" description="Helical" evidence="1">
    <location>
        <begin position="21"/>
        <end position="44"/>
    </location>
</feature>
<gene>
    <name evidence="2" type="ORF">DHW61_00725</name>
</gene>
<keyword evidence="1" id="KW-0812">Transmembrane</keyword>
<dbReference type="AlphaFoldDB" id="A0A3D2X329"/>
<evidence type="ECO:0000313" key="3">
    <source>
        <dbReference type="Proteomes" id="UP000262969"/>
    </source>
</evidence>
<evidence type="ECO:0000313" key="2">
    <source>
        <dbReference type="EMBL" id="HCL00945.1"/>
    </source>
</evidence>
<feature type="transmembrane region" description="Helical" evidence="1">
    <location>
        <begin position="50"/>
        <end position="70"/>
    </location>
</feature>
<accession>A0A3D2X329</accession>
<proteinExistence type="predicted"/>
<sequence length="107" mass="11936">MKAGNENNTSSTGNTSKAKRVLSMIGVIILLGLYLFSLVAAIMAKPYANGLFLTSIYATFIIPVFIYVFLLMNRTFGKKKDGYTMHEINQMKKKGFDEANQTDNKVN</sequence>
<keyword evidence="1" id="KW-0472">Membrane</keyword>
<evidence type="ECO:0000256" key="1">
    <source>
        <dbReference type="SAM" id="Phobius"/>
    </source>
</evidence>
<keyword evidence="1" id="KW-1133">Transmembrane helix</keyword>
<reference evidence="2 3" key="1">
    <citation type="journal article" date="2018" name="Nat. Biotechnol.">
        <title>A standardized bacterial taxonomy based on genome phylogeny substantially revises the tree of life.</title>
        <authorList>
            <person name="Parks D.H."/>
            <person name="Chuvochina M."/>
            <person name="Waite D.W."/>
            <person name="Rinke C."/>
            <person name="Skarshewski A."/>
            <person name="Chaumeil P.A."/>
            <person name="Hugenholtz P."/>
        </authorList>
    </citation>
    <scope>NUCLEOTIDE SEQUENCE [LARGE SCALE GENOMIC DNA]</scope>
    <source>
        <strain evidence="2">UBA11728</strain>
    </source>
</reference>
<dbReference type="Proteomes" id="UP000262969">
    <property type="component" value="Unassembled WGS sequence"/>
</dbReference>
<name>A0A3D2X329_9FIRM</name>
<comment type="caution">
    <text evidence="2">The sequence shown here is derived from an EMBL/GenBank/DDBJ whole genome shotgun (WGS) entry which is preliminary data.</text>
</comment>
<protein>
    <submittedName>
        <fullName evidence="2">Uncharacterized protein</fullName>
    </submittedName>
</protein>